<name>A0A9W7F708_9STRA</name>
<dbReference type="AlphaFoldDB" id="A0A9W7F708"/>
<protein>
    <recommendedName>
        <fullName evidence="5">Zinc finger PHD-type domain-containing protein</fullName>
    </recommendedName>
</protein>
<sequence>MHRRCKVLLAKQGKPAQLGGLPLHNMQNLASNAPVGREYTSGLWRDGQGQLIKYSTPGTCAGCHGARNEECKELNEPTVLCDGNFCTREYHLSCANLAAVPESEFFCFECCPMGASKGFNDFFDDCESKKIVCGSSKAFVEAQAKKALKGAELNTKDVEKCMAEFCKGGKFESELGSFALCRERALMDLVGSLGEEEDDDEGGVDGDEDDDDNEDDDAGIVPSSFSKKKRPPSPKQDNALLGQSVRLYCPNDNQYHVGRIISHRRHARHYVASTNPKESLSREDVLNNCQAPQTFFGDGGHENFEFLVRFRSGTAGRKVPVHRWIVLEEHAVAVTCAVVWGEAKDRPWWPAQVVVRSSLEILQDFLCDEADGVDVAGGGGEDVVGCAFFFGEQTKCSFSLSETTNFLSPRFATKRATSDNLLCIAVAMAQVELEEQRRIRAWYTLKSQDGDEGIAAIAAANAAMVGRAERVGALS</sequence>
<dbReference type="Gene3D" id="3.30.40.10">
    <property type="entry name" value="Zinc/RING finger domain, C3HC4 (zinc finger)"/>
    <property type="match status" value="1"/>
</dbReference>
<dbReference type="SMART" id="SM00249">
    <property type="entry name" value="PHD"/>
    <property type="match status" value="1"/>
</dbReference>
<dbReference type="InterPro" id="IPR013083">
    <property type="entry name" value="Znf_RING/FYVE/PHD"/>
</dbReference>
<keyword evidence="7" id="KW-1185">Reference proteome</keyword>
<keyword evidence="1" id="KW-0479">Metal-binding</keyword>
<accession>A0A9W7F708</accession>
<evidence type="ECO:0000256" key="1">
    <source>
        <dbReference type="ARBA" id="ARBA00022723"/>
    </source>
</evidence>
<evidence type="ECO:0000313" key="6">
    <source>
        <dbReference type="EMBL" id="GMI03124.1"/>
    </source>
</evidence>
<evidence type="ECO:0000256" key="2">
    <source>
        <dbReference type="ARBA" id="ARBA00022771"/>
    </source>
</evidence>
<keyword evidence="2" id="KW-0863">Zinc-finger</keyword>
<dbReference type="PROSITE" id="PS01359">
    <property type="entry name" value="ZF_PHD_1"/>
    <property type="match status" value="1"/>
</dbReference>
<reference evidence="6" key="1">
    <citation type="submission" date="2022-07" db="EMBL/GenBank/DDBJ databases">
        <title>Genome analysis of Parmales, a sister group of diatoms, reveals the evolutionary specialization of diatoms from phago-mixotrophs to photoautotrophs.</title>
        <authorList>
            <person name="Ban H."/>
            <person name="Sato S."/>
            <person name="Yoshikawa S."/>
            <person name="Kazumasa Y."/>
            <person name="Nakamura Y."/>
            <person name="Ichinomiya M."/>
            <person name="Saitoh K."/>
            <person name="Sato N."/>
            <person name="Blanc-Mathieu R."/>
            <person name="Endo H."/>
            <person name="Kuwata A."/>
            <person name="Ogata H."/>
        </authorList>
    </citation>
    <scope>NUCLEOTIDE SEQUENCE</scope>
</reference>
<dbReference type="GO" id="GO:0008270">
    <property type="term" value="F:zinc ion binding"/>
    <property type="evidence" value="ECO:0007669"/>
    <property type="project" value="UniProtKB-KW"/>
</dbReference>
<keyword evidence="3" id="KW-0862">Zinc</keyword>
<comment type="caution">
    <text evidence="6">The sequence shown here is derived from an EMBL/GenBank/DDBJ whole genome shotgun (WGS) entry which is preliminary data.</text>
</comment>
<gene>
    <name evidence="6" type="ORF">TrRE_jg5843</name>
</gene>
<dbReference type="InterPro" id="IPR001965">
    <property type="entry name" value="Znf_PHD"/>
</dbReference>
<feature type="domain" description="Zinc finger PHD-type" evidence="5">
    <location>
        <begin position="59"/>
        <end position="111"/>
    </location>
</feature>
<evidence type="ECO:0000256" key="3">
    <source>
        <dbReference type="ARBA" id="ARBA00022833"/>
    </source>
</evidence>
<proteinExistence type="predicted"/>
<evidence type="ECO:0000313" key="7">
    <source>
        <dbReference type="Proteomes" id="UP001165082"/>
    </source>
</evidence>
<dbReference type="Proteomes" id="UP001165082">
    <property type="component" value="Unassembled WGS sequence"/>
</dbReference>
<dbReference type="OrthoDB" id="49451at2759"/>
<organism evidence="6 7">
    <name type="scientific">Triparma retinervis</name>
    <dbReference type="NCBI Taxonomy" id="2557542"/>
    <lineage>
        <taxon>Eukaryota</taxon>
        <taxon>Sar</taxon>
        <taxon>Stramenopiles</taxon>
        <taxon>Ochrophyta</taxon>
        <taxon>Bolidophyceae</taxon>
        <taxon>Parmales</taxon>
        <taxon>Triparmaceae</taxon>
        <taxon>Triparma</taxon>
    </lineage>
</organism>
<evidence type="ECO:0000259" key="5">
    <source>
        <dbReference type="SMART" id="SM00249"/>
    </source>
</evidence>
<dbReference type="InterPro" id="IPR011011">
    <property type="entry name" value="Znf_FYVE_PHD"/>
</dbReference>
<feature type="region of interest" description="Disordered" evidence="4">
    <location>
        <begin position="193"/>
        <end position="241"/>
    </location>
</feature>
<feature type="compositionally biased region" description="Acidic residues" evidence="4">
    <location>
        <begin position="194"/>
        <end position="218"/>
    </location>
</feature>
<dbReference type="CDD" id="cd05162">
    <property type="entry name" value="PWWP"/>
    <property type="match status" value="1"/>
</dbReference>
<dbReference type="SUPFAM" id="SSF57903">
    <property type="entry name" value="FYVE/PHD zinc finger"/>
    <property type="match status" value="1"/>
</dbReference>
<dbReference type="EMBL" id="BRXZ01000018">
    <property type="protein sequence ID" value="GMI03124.1"/>
    <property type="molecule type" value="Genomic_DNA"/>
</dbReference>
<dbReference type="SUPFAM" id="SSF63748">
    <property type="entry name" value="Tudor/PWWP/MBT"/>
    <property type="match status" value="1"/>
</dbReference>
<evidence type="ECO:0000256" key="4">
    <source>
        <dbReference type="SAM" id="MobiDB-lite"/>
    </source>
</evidence>
<dbReference type="InterPro" id="IPR019786">
    <property type="entry name" value="Zinc_finger_PHD-type_CS"/>
</dbReference>